<evidence type="ECO:0000313" key="4">
    <source>
        <dbReference type="EMBL" id="ABB38598.1"/>
    </source>
</evidence>
<organism evidence="4 5">
    <name type="scientific">Oleidesulfovibrio alaskensis (strain ATCC BAA-1058 / DSM 17464 / G20)</name>
    <name type="common">Desulfovibrio alaskensis</name>
    <dbReference type="NCBI Taxonomy" id="207559"/>
    <lineage>
        <taxon>Bacteria</taxon>
        <taxon>Pseudomonadati</taxon>
        <taxon>Thermodesulfobacteriota</taxon>
        <taxon>Desulfovibrionia</taxon>
        <taxon>Desulfovibrionales</taxon>
        <taxon>Desulfovibrionaceae</taxon>
        <taxon>Oleidesulfovibrio</taxon>
    </lineage>
</organism>
<dbReference type="HOGENOM" id="CLU_000445_11_16_7"/>
<dbReference type="Gene3D" id="3.30.70.270">
    <property type="match status" value="1"/>
</dbReference>
<dbReference type="InterPro" id="IPR050469">
    <property type="entry name" value="Diguanylate_Cyclase"/>
</dbReference>
<dbReference type="NCBIfam" id="TIGR00254">
    <property type="entry name" value="GGDEF"/>
    <property type="match status" value="1"/>
</dbReference>
<dbReference type="CDD" id="cd01949">
    <property type="entry name" value="GGDEF"/>
    <property type="match status" value="1"/>
</dbReference>
<dbReference type="KEGG" id="dde:Dde_1801"/>
<dbReference type="EMBL" id="CP000112">
    <property type="protein sequence ID" value="ABB38598.1"/>
    <property type="molecule type" value="Genomic_DNA"/>
</dbReference>
<dbReference type="GO" id="GO:1902201">
    <property type="term" value="P:negative regulation of bacterial-type flagellum-dependent cell motility"/>
    <property type="evidence" value="ECO:0007669"/>
    <property type="project" value="TreeGrafter"/>
</dbReference>
<dbReference type="SUPFAM" id="SSF55073">
    <property type="entry name" value="Nucleotide cyclase"/>
    <property type="match status" value="1"/>
</dbReference>
<dbReference type="SMART" id="SM00267">
    <property type="entry name" value="GGDEF"/>
    <property type="match status" value="1"/>
</dbReference>
<dbReference type="EC" id="2.7.7.65" evidence="1"/>
<dbReference type="InterPro" id="IPR043128">
    <property type="entry name" value="Rev_trsase/Diguanyl_cyclase"/>
</dbReference>
<evidence type="ECO:0000313" key="5">
    <source>
        <dbReference type="Proteomes" id="UP000002710"/>
    </source>
</evidence>
<dbReference type="GO" id="GO:0052621">
    <property type="term" value="F:diguanylate cyclase activity"/>
    <property type="evidence" value="ECO:0007669"/>
    <property type="project" value="UniProtKB-EC"/>
</dbReference>
<dbReference type="GO" id="GO:0005886">
    <property type="term" value="C:plasma membrane"/>
    <property type="evidence" value="ECO:0007669"/>
    <property type="project" value="TreeGrafter"/>
</dbReference>
<evidence type="ECO:0000256" key="2">
    <source>
        <dbReference type="ARBA" id="ARBA00034247"/>
    </source>
</evidence>
<dbReference type="InterPro" id="IPR000160">
    <property type="entry name" value="GGDEF_dom"/>
</dbReference>
<dbReference type="AlphaFoldDB" id="Q310P8"/>
<evidence type="ECO:0000256" key="1">
    <source>
        <dbReference type="ARBA" id="ARBA00012528"/>
    </source>
</evidence>
<proteinExistence type="predicted"/>
<dbReference type="Pfam" id="PF00990">
    <property type="entry name" value="GGDEF"/>
    <property type="match status" value="1"/>
</dbReference>
<dbReference type="eggNOG" id="COG3706">
    <property type="taxonomic scope" value="Bacteria"/>
</dbReference>
<evidence type="ECO:0000259" key="3">
    <source>
        <dbReference type="PROSITE" id="PS50887"/>
    </source>
</evidence>
<dbReference type="Proteomes" id="UP000002710">
    <property type="component" value="Chromosome"/>
</dbReference>
<dbReference type="InterPro" id="IPR029787">
    <property type="entry name" value="Nucleotide_cyclase"/>
</dbReference>
<dbReference type="PANTHER" id="PTHR45138:SF9">
    <property type="entry name" value="DIGUANYLATE CYCLASE DGCM-RELATED"/>
    <property type="match status" value="1"/>
</dbReference>
<accession>Q310P8</accession>
<protein>
    <recommendedName>
        <fullName evidence="1">diguanylate cyclase</fullName>
        <ecNumber evidence="1">2.7.7.65</ecNumber>
    </recommendedName>
</protein>
<comment type="catalytic activity">
    <reaction evidence="2">
        <text>2 GTP = 3',3'-c-di-GMP + 2 diphosphate</text>
        <dbReference type="Rhea" id="RHEA:24898"/>
        <dbReference type="ChEBI" id="CHEBI:33019"/>
        <dbReference type="ChEBI" id="CHEBI:37565"/>
        <dbReference type="ChEBI" id="CHEBI:58805"/>
        <dbReference type="EC" id="2.7.7.65"/>
    </reaction>
</comment>
<dbReference type="GO" id="GO:0043709">
    <property type="term" value="P:cell adhesion involved in single-species biofilm formation"/>
    <property type="evidence" value="ECO:0007669"/>
    <property type="project" value="TreeGrafter"/>
</dbReference>
<feature type="domain" description="GGDEF" evidence="3">
    <location>
        <begin position="1"/>
        <end position="132"/>
    </location>
</feature>
<reference evidence="4 5" key="1">
    <citation type="journal article" date="2011" name="J. Bacteriol.">
        <title>Complete genome sequence and updated annotation of Desulfovibrio alaskensis G20.</title>
        <authorList>
            <person name="Hauser L.J."/>
            <person name="Land M.L."/>
            <person name="Brown S.D."/>
            <person name="Larimer F."/>
            <person name="Keller K.L."/>
            <person name="Rapp-Giles B.J."/>
            <person name="Price M.N."/>
            <person name="Lin M."/>
            <person name="Bruce D.C."/>
            <person name="Detter J.C."/>
            <person name="Tapia R."/>
            <person name="Han C.S."/>
            <person name="Goodwin L.A."/>
            <person name="Cheng J.F."/>
            <person name="Pitluck S."/>
            <person name="Copeland A."/>
            <person name="Lucas S."/>
            <person name="Nolan M."/>
            <person name="Lapidus A.L."/>
            <person name="Palumbo A.V."/>
            <person name="Wall J.D."/>
        </authorList>
    </citation>
    <scope>NUCLEOTIDE SEQUENCE [LARGE SCALE GENOMIC DNA]</scope>
    <source>
        <strain evidence="5">ATCC BAA 1058 / DSM 17464 / G20</strain>
    </source>
</reference>
<dbReference type="PROSITE" id="PS50887">
    <property type="entry name" value="GGDEF"/>
    <property type="match status" value="1"/>
</dbReference>
<sequence length="157" mass="16656">MAALDLDDFKAVNDVYGHPCGDEVLVHVAHHLASGKRAYDVAARTGGEEFALILPGASAVTARLMVERLLAALRAAPVRCAGTGPLHITFSAGVAVCKGSIPCSAEKLMAFADEALYEAKRAGKNRVMISRKSPGAPYDRSTMVQSQEKQILFSGKE</sequence>
<name>Q310P8_OLEA2</name>
<dbReference type="STRING" id="207559.Dde_1801"/>
<keyword evidence="5" id="KW-1185">Reference proteome</keyword>
<dbReference type="PANTHER" id="PTHR45138">
    <property type="entry name" value="REGULATORY COMPONENTS OF SENSORY TRANSDUCTION SYSTEM"/>
    <property type="match status" value="1"/>
</dbReference>
<gene>
    <name evidence="4" type="ordered locus">Dde_1801</name>
</gene>